<evidence type="ECO:0000313" key="2">
    <source>
        <dbReference type="Proteomes" id="UP000031670"/>
    </source>
</evidence>
<accession>A0A0B8PLR0</accession>
<proteinExistence type="predicted"/>
<organism evidence="1 2">
    <name type="scientific">Vibrio ishigakensis</name>
    <dbReference type="NCBI Taxonomy" id="1481914"/>
    <lineage>
        <taxon>Bacteria</taxon>
        <taxon>Pseudomonadati</taxon>
        <taxon>Pseudomonadota</taxon>
        <taxon>Gammaproteobacteria</taxon>
        <taxon>Vibrionales</taxon>
        <taxon>Vibrionaceae</taxon>
        <taxon>Vibrio</taxon>
    </lineage>
</organism>
<name>A0A0B8PLR0_9VIBR</name>
<gene>
    <name evidence="1" type="ORF">JCM19232_3329</name>
</gene>
<reference evidence="1 2" key="2">
    <citation type="submission" date="2015-01" db="EMBL/GenBank/DDBJ databases">
        <authorList>
            <consortium name="NBRP consortium"/>
            <person name="Sawabe T."/>
            <person name="Meirelles P."/>
            <person name="Feng G."/>
            <person name="Sayaka M."/>
            <person name="Hattori M."/>
            <person name="Ohkuma M."/>
        </authorList>
    </citation>
    <scope>NUCLEOTIDE SEQUENCE [LARGE SCALE GENOMIC DNA]</scope>
    <source>
        <strain evidence="1 2">JCM19232</strain>
    </source>
</reference>
<evidence type="ECO:0000313" key="1">
    <source>
        <dbReference type="EMBL" id="GAM64053.1"/>
    </source>
</evidence>
<reference evidence="1 2" key="1">
    <citation type="submission" date="2015-01" db="EMBL/GenBank/DDBJ databases">
        <title>Vibrio sp. C5 JCM 19232 whole genome shotgun sequence.</title>
        <authorList>
            <person name="Sawabe T."/>
            <person name="Meirelles P."/>
            <person name="Feng G."/>
            <person name="Sayaka M."/>
            <person name="Hattori M."/>
            <person name="Ohkuma M."/>
        </authorList>
    </citation>
    <scope>NUCLEOTIDE SEQUENCE [LARGE SCALE GENOMIC DNA]</scope>
    <source>
        <strain evidence="1 2">JCM19232</strain>
    </source>
</reference>
<protein>
    <submittedName>
        <fullName evidence="1">Uncharacterized protein</fullName>
    </submittedName>
</protein>
<sequence length="50" mass="5911">MRQQYHFRRSQQGQLLIWDVIKLIELARELEVISVPLESIKELDEASGMI</sequence>
<dbReference type="Proteomes" id="UP000031670">
    <property type="component" value="Unassembled WGS sequence"/>
</dbReference>
<dbReference type="EMBL" id="BBSA01000011">
    <property type="protein sequence ID" value="GAM64053.1"/>
    <property type="molecule type" value="Genomic_DNA"/>
</dbReference>
<dbReference type="AlphaFoldDB" id="A0A0B8PLR0"/>
<comment type="caution">
    <text evidence="1">The sequence shown here is derived from an EMBL/GenBank/DDBJ whole genome shotgun (WGS) entry which is preliminary data.</text>
</comment>